<comment type="caution">
    <text evidence="1">The sequence shown here is derived from an EMBL/GenBank/DDBJ whole genome shotgun (WGS) entry which is preliminary data.</text>
</comment>
<evidence type="ECO:0000313" key="1">
    <source>
        <dbReference type="EMBL" id="GIY35663.1"/>
    </source>
</evidence>
<dbReference type="EMBL" id="BPLR01009943">
    <property type="protein sequence ID" value="GIY35663.1"/>
    <property type="molecule type" value="Genomic_DNA"/>
</dbReference>
<protein>
    <submittedName>
        <fullName evidence="1">Uncharacterized protein</fullName>
    </submittedName>
</protein>
<evidence type="ECO:0000313" key="2">
    <source>
        <dbReference type="Proteomes" id="UP001054945"/>
    </source>
</evidence>
<dbReference type="Proteomes" id="UP001054945">
    <property type="component" value="Unassembled WGS sequence"/>
</dbReference>
<sequence>MFLVPDQSAGPLAISRERRRAENKAAIVDGKLSFWKGHFSVPGTMGIGYVKTDDVLPPVNLFPSCHPIVK</sequence>
<keyword evidence="2" id="KW-1185">Reference proteome</keyword>
<name>A0AAV4SMJ3_CAEEX</name>
<reference evidence="1 2" key="1">
    <citation type="submission" date="2021-06" db="EMBL/GenBank/DDBJ databases">
        <title>Caerostris extrusa draft genome.</title>
        <authorList>
            <person name="Kono N."/>
            <person name="Arakawa K."/>
        </authorList>
    </citation>
    <scope>NUCLEOTIDE SEQUENCE [LARGE SCALE GENOMIC DNA]</scope>
</reference>
<proteinExistence type="predicted"/>
<organism evidence="1 2">
    <name type="scientific">Caerostris extrusa</name>
    <name type="common">Bark spider</name>
    <name type="synonym">Caerostris bankana</name>
    <dbReference type="NCBI Taxonomy" id="172846"/>
    <lineage>
        <taxon>Eukaryota</taxon>
        <taxon>Metazoa</taxon>
        <taxon>Ecdysozoa</taxon>
        <taxon>Arthropoda</taxon>
        <taxon>Chelicerata</taxon>
        <taxon>Arachnida</taxon>
        <taxon>Araneae</taxon>
        <taxon>Araneomorphae</taxon>
        <taxon>Entelegynae</taxon>
        <taxon>Araneoidea</taxon>
        <taxon>Araneidae</taxon>
        <taxon>Caerostris</taxon>
    </lineage>
</organism>
<accession>A0AAV4SMJ3</accession>
<gene>
    <name evidence="1" type="ORF">CEXT_260681</name>
</gene>
<dbReference type="AlphaFoldDB" id="A0AAV4SMJ3"/>